<dbReference type="AlphaFoldDB" id="A0A0G4J5L5"/>
<reference evidence="8 10" key="2">
    <citation type="submission" date="2018-03" db="EMBL/GenBank/DDBJ databases">
        <authorList>
            <person name="Fogelqvist J."/>
        </authorList>
    </citation>
    <scope>NUCLEOTIDE SEQUENCE [LARGE SCALE GENOMIC DNA]</scope>
</reference>
<evidence type="ECO:0000313" key="10">
    <source>
        <dbReference type="Proteomes" id="UP000290189"/>
    </source>
</evidence>
<dbReference type="InterPro" id="IPR000403">
    <property type="entry name" value="PI3/4_kinase_cat_dom"/>
</dbReference>
<keyword evidence="3" id="KW-0547">Nucleotide-binding</keyword>
<accession>A0A0G4J5L5</accession>
<dbReference type="InterPro" id="IPR044571">
    <property type="entry name" value="P4KG1-8"/>
</dbReference>
<gene>
    <name evidence="7" type="ORF">PBRA_002606</name>
    <name evidence="8" type="ORF">PLBR_LOCUS1983</name>
</gene>
<name>A0A0G4J5L5_PLABS</name>
<protein>
    <recommendedName>
        <fullName evidence="6">PI3K/PI4K catalytic domain-containing protein</fullName>
    </recommendedName>
</protein>
<comment type="similarity">
    <text evidence="1">Belongs to the PI3/PI4-kinase family. Type II PI4K subfamily.</text>
</comment>
<evidence type="ECO:0000256" key="4">
    <source>
        <dbReference type="ARBA" id="ARBA00022777"/>
    </source>
</evidence>
<evidence type="ECO:0000313" key="7">
    <source>
        <dbReference type="EMBL" id="CEP02639.1"/>
    </source>
</evidence>
<dbReference type="PANTHER" id="PTHR45800">
    <property type="entry name" value="PHOSPHATIDYLINOSITOL 4-KINASE GAMMA"/>
    <property type="match status" value="1"/>
</dbReference>
<evidence type="ECO:0000313" key="8">
    <source>
        <dbReference type="EMBL" id="SPQ94768.1"/>
    </source>
</evidence>
<dbReference type="GO" id="GO:0005524">
    <property type="term" value="F:ATP binding"/>
    <property type="evidence" value="ECO:0007669"/>
    <property type="project" value="UniProtKB-KW"/>
</dbReference>
<proteinExistence type="inferred from homology"/>
<evidence type="ECO:0000256" key="2">
    <source>
        <dbReference type="ARBA" id="ARBA00022679"/>
    </source>
</evidence>
<reference evidence="7 9" key="1">
    <citation type="submission" date="2015-02" db="EMBL/GenBank/DDBJ databases">
        <authorList>
            <person name="Chooi Y.-H."/>
        </authorList>
    </citation>
    <scope>NUCLEOTIDE SEQUENCE [LARGE SCALE GENOMIC DNA]</scope>
    <source>
        <strain evidence="7">E3</strain>
    </source>
</reference>
<dbReference type="Proteomes" id="UP000039324">
    <property type="component" value="Unassembled WGS sequence"/>
</dbReference>
<dbReference type="Proteomes" id="UP000290189">
    <property type="component" value="Unassembled WGS sequence"/>
</dbReference>
<evidence type="ECO:0000256" key="3">
    <source>
        <dbReference type="ARBA" id="ARBA00022741"/>
    </source>
</evidence>
<sequence>MGGLEVTIMVGATDLVVISARVKPAAKSATLVDHLIASGALSACMAPLSPAKFHGRRIDGSEAGLSGAYALNTSVNCDCDPEWVFKPRSEEAQKAGQALKSGAARGESCSKEVAAFLVDHGGFAGVPETRALVADVQLPDRHMKEFGSLQRYVDHEGSCEEFGTGLFDADNIHRIGLLDLRIANMDRHEGNLLLSREVGGLHRLIPIDHGYCLPSWRQLDDIYFCWSSWRQASVPFSEETRCYVASLQPIMDIPVLIAAGVQHESIVTYVLCSFFVQQAVAQGRTLAQIADAMQRKDAHVESDFELLVREAAARTGFDKVHLTSTSHWGLPIVASFLKAFLSSAHGLLSPK</sequence>
<keyword evidence="2" id="KW-0808">Transferase</keyword>
<keyword evidence="8" id="KW-0496">Mitochondrion</keyword>
<keyword evidence="4" id="KW-0418">Kinase</keyword>
<dbReference type="GO" id="GO:0016301">
    <property type="term" value="F:kinase activity"/>
    <property type="evidence" value="ECO:0007669"/>
    <property type="project" value="UniProtKB-KW"/>
</dbReference>
<evidence type="ECO:0000313" key="9">
    <source>
        <dbReference type="Proteomes" id="UP000039324"/>
    </source>
</evidence>
<geneLocation type="mitochondrion" evidence="8"/>
<evidence type="ECO:0000259" key="6">
    <source>
        <dbReference type="Pfam" id="PF00454"/>
    </source>
</evidence>
<organism evidence="7 9">
    <name type="scientific">Plasmodiophora brassicae</name>
    <name type="common">Clubroot disease agent</name>
    <dbReference type="NCBI Taxonomy" id="37360"/>
    <lineage>
        <taxon>Eukaryota</taxon>
        <taxon>Sar</taxon>
        <taxon>Rhizaria</taxon>
        <taxon>Endomyxa</taxon>
        <taxon>Phytomyxea</taxon>
        <taxon>Plasmodiophorida</taxon>
        <taxon>Plasmodiophoridae</taxon>
        <taxon>Plasmodiophora</taxon>
    </lineage>
</organism>
<evidence type="ECO:0000256" key="1">
    <source>
        <dbReference type="ARBA" id="ARBA00008941"/>
    </source>
</evidence>
<dbReference type="STRING" id="37360.A0A0G4J5L5"/>
<keyword evidence="5" id="KW-0067">ATP-binding</keyword>
<dbReference type="OrthoDB" id="5839at2759"/>
<dbReference type="Pfam" id="PF00454">
    <property type="entry name" value="PI3_PI4_kinase"/>
    <property type="match status" value="1"/>
</dbReference>
<feature type="domain" description="PI3K/PI4K catalytic" evidence="6">
    <location>
        <begin position="108"/>
        <end position="253"/>
    </location>
</feature>
<dbReference type="EMBL" id="OVEO01000003">
    <property type="protein sequence ID" value="SPQ94768.1"/>
    <property type="molecule type" value="Genomic_DNA"/>
</dbReference>
<dbReference type="PANTHER" id="PTHR45800:SF11">
    <property type="entry name" value="PHOSPHATIDYLINOSITOL 3-KINASE-RELATED PROTEIN KINASE"/>
    <property type="match status" value="1"/>
</dbReference>
<dbReference type="EMBL" id="CDSF01000133">
    <property type="protein sequence ID" value="CEP02639.1"/>
    <property type="molecule type" value="Genomic_DNA"/>
</dbReference>
<evidence type="ECO:0000256" key="5">
    <source>
        <dbReference type="ARBA" id="ARBA00022840"/>
    </source>
</evidence>
<keyword evidence="9" id="KW-1185">Reference proteome</keyword>